<evidence type="ECO:0000256" key="2">
    <source>
        <dbReference type="SAM" id="MobiDB-lite"/>
    </source>
</evidence>
<evidence type="ECO:0000313" key="4">
    <source>
        <dbReference type="EMBL" id="KAL3306970.1"/>
    </source>
</evidence>
<keyword evidence="5" id="KW-1185">Reference proteome</keyword>
<dbReference type="PROSITE" id="PS50158">
    <property type="entry name" value="ZF_CCHC"/>
    <property type="match status" value="1"/>
</dbReference>
<gene>
    <name evidence="4" type="ORF">Ciccas_014531</name>
</gene>
<dbReference type="GO" id="GO:0008270">
    <property type="term" value="F:zinc ion binding"/>
    <property type="evidence" value="ECO:0007669"/>
    <property type="project" value="UniProtKB-KW"/>
</dbReference>
<comment type="caution">
    <text evidence="4">The sequence shown here is derived from an EMBL/GenBank/DDBJ whole genome shotgun (WGS) entry which is preliminary data.</text>
</comment>
<protein>
    <recommendedName>
        <fullName evidence="3">CCHC-type domain-containing protein</fullName>
    </recommendedName>
</protein>
<dbReference type="AlphaFoldDB" id="A0ABD2PIY9"/>
<name>A0ABD2PIY9_9PLAT</name>
<sequence length="140" mass="15636">MLPYKAFTMLIEMQASPGTALDAHLANVERLMKIVEGKWTTCWFLHTLPENVRNKLLCEDLSNVKEIKNKARILMDSTHGQDCALVARSHPAIRCYNCGVQGHGSDRCLSRDCPSKKSKNGAKDPKFVARSDPLATPRNL</sequence>
<dbReference type="Proteomes" id="UP001626550">
    <property type="component" value="Unassembled WGS sequence"/>
</dbReference>
<dbReference type="EMBL" id="JBJKFK010008807">
    <property type="protein sequence ID" value="KAL3306970.1"/>
    <property type="molecule type" value="Genomic_DNA"/>
</dbReference>
<evidence type="ECO:0000259" key="3">
    <source>
        <dbReference type="PROSITE" id="PS50158"/>
    </source>
</evidence>
<accession>A0ABD2PIY9</accession>
<feature type="domain" description="CCHC-type" evidence="3">
    <location>
        <begin position="94"/>
        <end position="108"/>
    </location>
</feature>
<reference evidence="4 5" key="1">
    <citation type="submission" date="2024-11" db="EMBL/GenBank/DDBJ databases">
        <title>Adaptive evolution of stress response genes in parasites aligns with host niche diversity.</title>
        <authorList>
            <person name="Hahn C."/>
            <person name="Resl P."/>
        </authorList>
    </citation>
    <scope>NUCLEOTIDE SEQUENCE [LARGE SCALE GENOMIC DNA]</scope>
    <source>
        <strain evidence="4">EGGRZ-B1_66</strain>
        <tissue evidence="4">Body</tissue>
    </source>
</reference>
<dbReference type="InterPro" id="IPR001878">
    <property type="entry name" value="Znf_CCHC"/>
</dbReference>
<keyword evidence="1" id="KW-0862">Zinc</keyword>
<feature type="region of interest" description="Disordered" evidence="2">
    <location>
        <begin position="114"/>
        <end position="140"/>
    </location>
</feature>
<proteinExistence type="predicted"/>
<feature type="compositionally biased region" description="Basic and acidic residues" evidence="2">
    <location>
        <begin position="114"/>
        <end position="129"/>
    </location>
</feature>
<keyword evidence="1" id="KW-0863">Zinc-finger</keyword>
<keyword evidence="1" id="KW-0479">Metal-binding</keyword>
<evidence type="ECO:0000256" key="1">
    <source>
        <dbReference type="PROSITE-ProRule" id="PRU00047"/>
    </source>
</evidence>
<organism evidence="4 5">
    <name type="scientific">Cichlidogyrus casuarinus</name>
    <dbReference type="NCBI Taxonomy" id="1844966"/>
    <lineage>
        <taxon>Eukaryota</taxon>
        <taxon>Metazoa</taxon>
        <taxon>Spiralia</taxon>
        <taxon>Lophotrochozoa</taxon>
        <taxon>Platyhelminthes</taxon>
        <taxon>Monogenea</taxon>
        <taxon>Monopisthocotylea</taxon>
        <taxon>Dactylogyridea</taxon>
        <taxon>Ancyrocephalidae</taxon>
        <taxon>Cichlidogyrus</taxon>
    </lineage>
</organism>
<evidence type="ECO:0000313" key="5">
    <source>
        <dbReference type="Proteomes" id="UP001626550"/>
    </source>
</evidence>